<dbReference type="RefSeq" id="WP_309853558.1">
    <property type="nucleotide sequence ID" value="NZ_JAVDQJ010000004.1"/>
</dbReference>
<protein>
    <submittedName>
        <fullName evidence="1">Uncharacterized protein</fullName>
    </submittedName>
</protein>
<proteinExistence type="predicted"/>
<accession>A0AAE4BLD7</accession>
<dbReference type="Proteomes" id="UP001185331">
    <property type="component" value="Unassembled WGS sequence"/>
</dbReference>
<reference evidence="1" key="1">
    <citation type="submission" date="2023-07" db="EMBL/GenBank/DDBJ databases">
        <title>Sorghum-associated microbial communities from plants grown in Nebraska, USA.</title>
        <authorList>
            <person name="Schachtman D."/>
        </authorList>
    </citation>
    <scope>NUCLEOTIDE SEQUENCE</scope>
    <source>
        <strain evidence="1">BE330</strain>
    </source>
</reference>
<gene>
    <name evidence="1" type="ORF">J2Y00_002450</name>
</gene>
<dbReference type="EMBL" id="JAVDQK010000005">
    <property type="protein sequence ID" value="MDR6218853.1"/>
    <property type="molecule type" value="Genomic_DNA"/>
</dbReference>
<organism evidence="1 2">
    <name type="scientific">Deinococcus soli</name>
    <name type="common">ex Cha et al. 2016</name>
    <dbReference type="NCBI Taxonomy" id="1309411"/>
    <lineage>
        <taxon>Bacteria</taxon>
        <taxon>Thermotogati</taxon>
        <taxon>Deinococcota</taxon>
        <taxon>Deinococci</taxon>
        <taxon>Deinococcales</taxon>
        <taxon>Deinococcaceae</taxon>
        <taxon>Deinococcus</taxon>
    </lineage>
</organism>
<sequence length="383" mass="41735">MQDKTLTAQARRAATLLRPLGVNFTHTQALKFLAQTLGYGTYQELKVAQPAPLRAPLSPDALRAAANADGQVTQVVRYALDALTRNTPRETEEDLSYAISGGPHLTDLAFELAGHDGDDLLLRVTAQAGAALAQLDIPPVPGVVSDEYGHRHVHVDAARALSRLDDDTLTQILGRSATDPGSTDLYQIATDTAAWNAELSAFLDDLNPHVGVQFTLDLAALLTFALRTRPHLREQLTAHAQDLHEDGHLDGRTLAGNGLLPRLPDVTACVRSDNGAFEETVTINEFLATCTPEDLTEIVFEDGFGPGYSTDQIVHYYEDTNERLAAMQEMNRALRDQGVDAHGFSVTVDPEELGAWVAQRQQHDDQWTSLHARIVQKFPGLLG</sequence>
<dbReference type="AlphaFoldDB" id="A0AAE4BLD7"/>
<name>A0AAE4BLD7_9DEIO</name>
<evidence type="ECO:0000313" key="1">
    <source>
        <dbReference type="EMBL" id="MDR6218853.1"/>
    </source>
</evidence>
<evidence type="ECO:0000313" key="2">
    <source>
        <dbReference type="Proteomes" id="UP001185331"/>
    </source>
</evidence>
<comment type="caution">
    <text evidence="1">The sequence shown here is derived from an EMBL/GenBank/DDBJ whole genome shotgun (WGS) entry which is preliminary data.</text>
</comment>